<evidence type="ECO:0000256" key="7">
    <source>
        <dbReference type="ARBA" id="ARBA00023065"/>
    </source>
</evidence>
<protein>
    <submittedName>
        <fullName evidence="16">Uncharacterized protein</fullName>
    </submittedName>
</protein>
<dbReference type="InterPro" id="IPR052192">
    <property type="entry name" value="Insect_Ionotropic_Sensory_Rcpt"/>
</dbReference>
<evidence type="ECO:0000256" key="9">
    <source>
        <dbReference type="ARBA" id="ARBA00023170"/>
    </source>
</evidence>
<sequence>MGCRSVTLIPTQDVFLKGFMIEIRHLGYIWWSIDEAQSFFLKLSCDNQSIRNIQNDYKSPNLQTEIRVTVVEFPPDTIFTSLNTSLTVDLGGYFGQLLKIFKMQYNISFTIFPSKSNQFGVLINGSWTGMIGDLTRGSAGIATGVSMTSQREDYVRFSPSIYLKQYDIIYRQLDQYEWNYDFYLQPCKMEVWLCIFAISLTVILLKVVANYVSRNKNFACILLHSSEQLLLCWPIVLQGNLNGVSFKSLKLVFGIYIAFSMSVLMSYTSILTSLFAIPDTKVPFNSLEDMYVKTNFLPVILKGGVLEEIFLKPPYENKSVLRVNTLIEGIESVYRGKFGLVQSLQAVQHLIGSNCSFAVAPRYVKKESVAFAYSKQFAYIDYFDSKILLLKQSGILSVEFKRFYPDQQKCSESLFNTVSFGQIIGPFLFIMSAIIISLIFGILELIINKCKT</sequence>
<evidence type="ECO:0000313" key="17">
    <source>
        <dbReference type="Proteomes" id="UP000014500"/>
    </source>
</evidence>
<dbReference type="InterPro" id="IPR019594">
    <property type="entry name" value="Glu/Gly-bd"/>
</dbReference>
<dbReference type="GO" id="GO:0015276">
    <property type="term" value="F:ligand-gated monoatomic ion channel activity"/>
    <property type="evidence" value="ECO:0007669"/>
    <property type="project" value="InterPro"/>
</dbReference>
<evidence type="ECO:0000259" key="14">
    <source>
        <dbReference type="Pfam" id="PF00060"/>
    </source>
</evidence>
<comment type="similarity">
    <text evidence="2">Belongs to the glutamate-gated ion channel (TC 1.A.10.1) family.</text>
</comment>
<feature type="transmembrane region" description="Helical" evidence="13">
    <location>
        <begin position="189"/>
        <end position="209"/>
    </location>
</feature>
<keyword evidence="5 13" id="KW-0812">Transmembrane</keyword>
<evidence type="ECO:0000256" key="6">
    <source>
        <dbReference type="ARBA" id="ARBA00022989"/>
    </source>
</evidence>
<dbReference type="Gene3D" id="1.10.287.70">
    <property type="match status" value="1"/>
</dbReference>
<evidence type="ECO:0000256" key="10">
    <source>
        <dbReference type="ARBA" id="ARBA00023180"/>
    </source>
</evidence>
<keyword evidence="6 13" id="KW-1133">Transmembrane helix</keyword>
<dbReference type="EnsemblMetazoa" id="SMAR014955-RA">
    <property type="protein sequence ID" value="SMAR014955-PA"/>
    <property type="gene ID" value="SMAR014955"/>
</dbReference>
<evidence type="ECO:0000256" key="3">
    <source>
        <dbReference type="ARBA" id="ARBA00022448"/>
    </source>
</evidence>
<dbReference type="eggNOG" id="KOG1052">
    <property type="taxonomic scope" value="Eukaryota"/>
</dbReference>
<keyword evidence="8 13" id="KW-0472">Membrane</keyword>
<evidence type="ECO:0000256" key="2">
    <source>
        <dbReference type="ARBA" id="ARBA00008685"/>
    </source>
</evidence>
<name>T1JM75_STRMM</name>
<keyword evidence="4" id="KW-1003">Cell membrane</keyword>
<proteinExistence type="inferred from homology"/>
<evidence type="ECO:0000256" key="13">
    <source>
        <dbReference type="SAM" id="Phobius"/>
    </source>
</evidence>
<evidence type="ECO:0000256" key="5">
    <source>
        <dbReference type="ARBA" id="ARBA00022692"/>
    </source>
</evidence>
<dbReference type="InterPro" id="IPR001320">
    <property type="entry name" value="Iontro_rcpt_C"/>
</dbReference>
<feature type="domain" description="Ionotropic glutamate receptor L-glutamate and glycine-binding" evidence="15">
    <location>
        <begin position="67"/>
        <end position="171"/>
    </location>
</feature>
<dbReference type="HOGENOM" id="CLU_037166_0_0_1"/>
<keyword evidence="7" id="KW-0406">Ion transport</keyword>
<evidence type="ECO:0000256" key="12">
    <source>
        <dbReference type="ARBA" id="ARBA00023303"/>
    </source>
</evidence>
<evidence type="ECO:0000259" key="15">
    <source>
        <dbReference type="Pfam" id="PF10613"/>
    </source>
</evidence>
<evidence type="ECO:0000256" key="1">
    <source>
        <dbReference type="ARBA" id="ARBA00004651"/>
    </source>
</evidence>
<reference evidence="16" key="2">
    <citation type="submission" date="2015-02" db="UniProtKB">
        <authorList>
            <consortium name="EnsemblMetazoa"/>
        </authorList>
    </citation>
    <scope>IDENTIFICATION</scope>
</reference>
<dbReference type="Pfam" id="PF00060">
    <property type="entry name" value="Lig_chan"/>
    <property type="match status" value="1"/>
</dbReference>
<dbReference type="SUPFAM" id="SSF53850">
    <property type="entry name" value="Periplasmic binding protein-like II"/>
    <property type="match status" value="1"/>
</dbReference>
<keyword evidence="9" id="KW-0675">Receptor</keyword>
<dbReference type="Gene3D" id="3.40.190.10">
    <property type="entry name" value="Periplasmic binding protein-like II"/>
    <property type="match status" value="3"/>
</dbReference>
<dbReference type="EMBL" id="JH431613">
    <property type="status" value="NOT_ANNOTATED_CDS"/>
    <property type="molecule type" value="Genomic_DNA"/>
</dbReference>
<evidence type="ECO:0000313" key="16">
    <source>
        <dbReference type="EnsemblMetazoa" id="SMAR014955-PA"/>
    </source>
</evidence>
<dbReference type="PANTHER" id="PTHR42643">
    <property type="entry name" value="IONOTROPIC RECEPTOR 20A-RELATED"/>
    <property type="match status" value="1"/>
</dbReference>
<keyword evidence="3" id="KW-0813">Transport</keyword>
<accession>T1JM75</accession>
<feature type="domain" description="Ionotropic glutamate receptor C-terminal" evidence="14">
    <location>
        <begin position="189"/>
        <end position="412"/>
    </location>
</feature>
<feature type="transmembrane region" description="Helical" evidence="13">
    <location>
        <begin position="423"/>
        <end position="447"/>
    </location>
</feature>
<dbReference type="PANTHER" id="PTHR42643:SF30">
    <property type="entry name" value="IONOTROPIC RECEPTOR 40A-RELATED"/>
    <property type="match status" value="1"/>
</dbReference>
<dbReference type="Proteomes" id="UP000014500">
    <property type="component" value="Unassembled WGS sequence"/>
</dbReference>
<feature type="transmembrane region" description="Helical" evidence="13">
    <location>
        <begin position="251"/>
        <end position="277"/>
    </location>
</feature>
<reference evidence="17" key="1">
    <citation type="submission" date="2011-05" db="EMBL/GenBank/DDBJ databases">
        <authorList>
            <person name="Richards S.R."/>
            <person name="Qu J."/>
            <person name="Jiang H."/>
            <person name="Jhangiani S.N."/>
            <person name="Agravi P."/>
            <person name="Goodspeed R."/>
            <person name="Gross S."/>
            <person name="Mandapat C."/>
            <person name="Jackson L."/>
            <person name="Mathew T."/>
            <person name="Pu L."/>
            <person name="Thornton R."/>
            <person name="Saada N."/>
            <person name="Wilczek-Boney K.B."/>
            <person name="Lee S."/>
            <person name="Kovar C."/>
            <person name="Wu Y."/>
            <person name="Scherer S.E."/>
            <person name="Worley K.C."/>
            <person name="Muzny D.M."/>
            <person name="Gibbs R."/>
        </authorList>
    </citation>
    <scope>NUCLEOTIDE SEQUENCE</scope>
    <source>
        <strain evidence="17">Brora</strain>
    </source>
</reference>
<comment type="subcellular location">
    <subcellularLocation>
        <location evidence="1">Cell membrane</location>
        <topology evidence="1">Multi-pass membrane protein</topology>
    </subcellularLocation>
</comment>
<dbReference type="GO" id="GO:0005886">
    <property type="term" value="C:plasma membrane"/>
    <property type="evidence" value="ECO:0007669"/>
    <property type="project" value="UniProtKB-SubCell"/>
</dbReference>
<keyword evidence="11" id="KW-1071">Ligand-gated ion channel</keyword>
<keyword evidence="12" id="KW-0407">Ion channel</keyword>
<keyword evidence="10" id="KW-0325">Glycoprotein</keyword>
<dbReference type="PhylomeDB" id="T1JM75"/>
<dbReference type="STRING" id="126957.T1JM75"/>
<evidence type="ECO:0000256" key="11">
    <source>
        <dbReference type="ARBA" id="ARBA00023286"/>
    </source>
</evidence>
<organism evidence="16 17">
    <name type="scientific">Strigamia maritima</name>
    <name type="common">European centipede</name>
    <name type="synonym">Geophilus maritimus</name>
    <dbReference type="NCBI Taxonomy" id="126957"/>
    <lineage>
        <taxon>Eukaryota</taxon>
        <taxon>Metazoa</taxon>
        <taxon>Ecdysozoa</taxon>
        <taxon>Arthropoda</taxon>
        <taxon>Myriapoda</taxon>
        <taxon>Chilopoda</taxon>
        <taxon>Pleurostigmophora</taxon>
        <taxon>Geophilomorpha</taxon>
        <taxon>Linotaeniidae</taxon>
        <taxon>Strigamia</taxon>
    </lineage>
</organism>
<evidence type="ECO:0000256" key="8">
    <source>
        <dbReference type="ARBA" id="ARBA00023136"/>
    </source>
</evidence>
<keyword evidence="17" id="KW-1185">Reference proteome</keyword>
<dbReference type="GO" id="GO:0050906">
    <property type="term" value="P:detection of stimulus involved in sensory perception"/>
    <property type="evidence" value="ECO:0007669"/>
    <property type="project" value="UniProtKB-ARBA"/>
</dbReference>
<dbReference type="AlphaFoldDB" id="T1JM75"/>
<dbReference type="Pfam" id="PF10613">
    <property type="entry name" value="Lig_chan-Glu_bd"/>
    <property type="match status" value="1"/>
</dbReference>
<evidence type="ECO:0000256" key="4">
    <source>
        <dbReference type="ARBA" id="ARBA00022475"/>
    </source>
</evidence>